<dbReference type="Pfam" id="PF00884">
    <property type="entry name" value="Sulfatase"/>
    <property type="match status" value="1"/>
</dbReference>
<evidence type="ECO:0000256" key="5">
    <source>
        <dbReference type="ARBA" id="ARBA00022801"/>
    </source>
</evidence>
<dbReference type="PROSITE" id="PS00523">
    <property type="entry name" value="SULFATASE_1"/>
    <property type="match status" value="1"/>
</dbReference>
<dbReference type="EMBL" id="BMLI01000004">
    <property type="protein sequence ID" value="GGN13535.1"/>
    <property type="molecule type" value="Genomic_DNA"/>
</dbReference>
<dbReference type="Gene3D" id="3.40.720.10">
    <property type="entry name" value="Alkaline Phosphatase, subunit A"/>
    <property type="match status" value="1"/>
</dbReference>
<dbReference type="InterPro" id="IPR024607">
    <property type="entry name" value="Sulfatase_CS"/>
</dbReference>
<gene>
    <name evidence="8" type="ORF">GCM10010967_57150</name>
</gene>
<feature type="domain" description="Sulfatase N-terminal" evidence="7">
    <location>
        <begin position="7"/>
        <end position="109"/>
    </location>
</feature>
<dbReference type="InterPro" id="IPR000917">
    <property type="entry name" value="Sulfatase_N"/>
</dbReference>
<dbReference type="PANTHER" id="PTHR42693">
    <property type="entry name" value="ARYLSULFATASE FAMILY MEMBER"/>
    <property type="match status" value="1"/>
</dbReference>
<accession>A0ABQ2IKI7</accession>
<evidence type="ECO:0000256" key="4">
    <source>
        <dbReference type="ARBA" id="ARBA00022729"/>
    </source>
</evidence>
<comment type="cofactor">
    <cofactor evidence="1">
        <name>Ca(2+)</name>
        <dbReference type="ChEBI" id="CHEBI:29108"/>
    </cofactor>
</comment>
<dbReference type="InterPro" id="IPR050738">
    <property type="entry name" value="Sulfatase"/>
</dbReference>
<evidence type="ECO:0000313" key="8">
    <source>
        <dbReference type="EMBL" id="GGN13535.1"/>
    </source>
</evidence>
<comment type="caution">
    <text evidence="8">The sequence shown here is derived from an EMBL/GenBank/DDBJ whole genome shotgun (WGS) entry which is preliminary data.</text>
</comment>
<name>A0ABQ2IKI7_9BACT</name>
<protein>
    <recommendedName>
        <fullName evidence="7">Sulfatase N-terminal domain-containing protein</fullName>
    </recommendedName>
</protein>
<evidence type="ECO:0000256" key="3">
    <source>
        <dbReference type="ARBA" id="ARBA00022723"/>
    </source>
</evidence>
<evidence type="ECO:0000256" key="2">
    <source>
        <dbReference type="ARBA" id="ARBA00008779"/>
    </source>
</evidence>
<evidence type="ECO:0000313" key="9">
    <source>
        <dbReference type="Proteomes" id="UP000632339"/>
    </source>
</evidence>
<keyword evidence="4" id="KW-0732">Signal</keyword>
<keyword evidence="3" id="KW-0479">Metal-binding</keyword>
<dbReference type="SUPFAM" id="SSF53649">
    <property type="entry name" value="Alkaline phosphatase-like"/>
    <property type="match status" value="1"/>
</dbReference>
<proteinExistence type="inferred from homology"/>
<keyword evidence="6" id="KW-0106">Calcium</keyword>
<dbReference type="Proteomes" id="UP000632339">
    <property type="component" value="Unassembled WGS sequence"/>
</dbReference>
<comment type="similarity">
    <text evidence="2">Belongs to the sulfatase family.</text>
</comment>
<organism evidence="8 9">
    <name type="scientific">Dyadobacter beijingensis</name>
    <dbReference type="NCBI Taxonomy" id="365489"/>
    <lineage>
        <taxon>Bacteria</taxon>
        <taxon>Pseudomonadati</taxon>
        <taxon>Bacteroidota</taxon>
        <taxon>Cytophagia</taxon>
        <taxon>Cytophagales</taxon>
        <taxon>Spirosomataceae</taxon>
        <taxon>Dyadobacter</taxon>
    </lineage>
</organism>
<keyword evidence="5" id="KW-0378">Hydrolase</keyword>
<sequence>MTNAQKPNVVFILADDLGYTDLSCYGNAYHRTPNIDSLARKGLKFRQAYSACPVCSPSRAAIMTGKYPARLHLTNFIAGDRRDPASPLLPAQWTKYLPASEATLAELFKN</sequence>
<dbReference type="PANTHER" id="PTHR42693:SF42">
    <property type="entry name" value="ARYLSULFATASE G"/>
    <property type="match status" value="1"/>
</dbReference>
<evidence type="ECO:0000259" key="7">
    <source>
        <dbReference type="Pfam" id="PF00884"/>
    </source>
</evidence>
<evidence type="ECO:0000256" key="1">
    <source>
        <dbReference type="ARBA" id="ARBA00001913"/>
    </source>
</evidence>
<evidence type="ECO:0000256" key="6">
    <source>
        <dbReference type="ARBA" id="ARBA00022837"/>
    </source>
</evidence>
<dbReference type="InterPro" id="IPR017850">
    <property type="entry name" value="Alkaline_phosphatase_core_sf"/>
</dbReference>
<keyword evidence="9" id="KW-1185">Reference proteome</keyword>
<reference evidence="9" key="1">
    <citation type="journal article" date="2019" name="Int. J. Syst. Evol. Microbiol.">
        <title>The Global Catalogue of Microorganisms (GCM) 10K type strain sequencing project: providing services to taxonomists for standard genome sequencing and annotation.</title>
        <authorList>
            <consortium name="The Broad Institute Genomics Platform"/>
            <consortium name="The Broad Institute Genome Sequencing Center for Infectious Disease"/>
            <person name="Wu L."/>
            <person name="Ma J."/>
        </authorList>
    </citation>
    <scope>NUCLEOTIDE SEQUENCE [LARGE SCALE GENOMIC DNA]</scope>
    <source>
        <strain evidence="9">CGMCC 1.6375</strain>
    </source>
</reference>